<dbReference type="PROSITE" id="PS50987">
    <property type="entry name" value="HTH_ARSR_2"/>
    <property type="match status" value="1"/>
</dbReference>
<dbReference type="InterPro" id="IPR036388">
    <property type="entry name" value="WH-like_DNA-bd_sf"/>
</dbReference>
<evidence type="ECO:0000313" key="5">
    <source>
        <dbReference type="EMBL" id="MBB4190839.1"/>
    </source>
</evidence>
<dbReference type="Pfam" id="PF01022">
    <property type="entry name" value="HTH_5"/>
    <property type="match status" value="1"/>
</dbReference>
<accession>A0A7W6ME32</accession>
<organism evidence="5 6">
    <name type="scientific">Rhizobium aethiopicum</name>
    <dbReference type="NCBI Taxonomy" id="1138170"/>
    <lineage>
        <taxon>Bacteria</taxon>
        <taxon>Pseudomonadati</taxon>
        <taxon>Pseudomonadota</taxon>
        <taxon>Alphaproteobacteria</taxon>
        <taxon>Hyphomicrobiales</taxon>
        <taxon>Rhizobiaceae</taxon>
        <taxon>Rhizobium/Agrobacterium group</taxon>
        <taxon>Rhizobium</taxon>
    </lineage>
</organism>
<gene>
    <name evidence="5" type="ORF">GGD53_000972</name>
</gene>
<dbReference type="PANTHER" id="PTHR43132:SF2">
    <property type="entry name" value="ARSENICAL RESISTANCE OPERON REPRESSOR ARSR-RELATED"/>
    <property type="match status" value="1"/>
</dbReference>
<dbReference type="GO" id="GO:0003700">
    <property type="term" value="F:DNA-binding transcription factor activity"/>
    <property type="evidence" value="ECO:0007669"/>
    <property type="project" value="InterPro"/>
</dbReference>
<dbReference type="InterPro" id="IPR051011">
    <property type="entry name" value="Metal_resp_trans_reg"/>
</dbReference>
<dbReference type="PRINTS" id="PR00778">
    <property type="entry name" value="HTHARSR"/>
</dbReference>
<name>A0A7W6ME32_9HYPH</name>
<feature type="domain" description="HTH arsR-type" evidence="4">
    <location>
        <begin position="6"/>
        <end position="99"/>
    </location>
</feature>
<dbReference type="EMBL" id="JACIFV010000002">
    <property type="protein sequence ID" value="MBB4190839.1"/>
    <property type="molecule type" value="Genomic_DNA"/>
</dbReference>
<dbReference type="Gene3D" id="1.10.10.10">
    <property type="entry name" value="Winged helix-like DNA-binding domain superfamily/Winged helix DNA-binding domain"/>
    <property type="match status" value="1"/>
</dbReference>
<dbReference type="NCBIfam" id="NF033788">
    <property type="entry name" value="HTH_metalloreg"/>
    <property type="match status" value="1"/>
</dbReference>
<dbReference type="AlphaFoldDB" id="A0A7W6ME32"/>
<dbReference type="InterPro" id="IPR036390">
    <property type="entry name" value="WH_DNA-bd_sf"/>
</dbReference>
<dbReference type="PANTHER" id="PTHR43132">
    <property type="entry name" value="ARSENICAL RESISTANCE OPERON REPRESSOR ARSR-RELATED"/>
    <property type="match status" value="1"/>
</dbReference>
<evidence type="ECO:0000259" key="4">
    <source>
        <dbReference type="PROSITE" id="PS50987"/>
    </source>
</evidence>
<dbReference type="InterPro" id="IPR001845">
    <property type="entry name" value="HTH_ArsR_DNA-bd_dom"/>
</dbReference>
<proteinExistence type="predicted"/>
<keyword evidence="6" id="KW-1185">Reference proteome</keyword>
<reference evidence="5 6" key="1">
    <citation type="submission" date="2020-08" db="EMBL/GenBank/DDBJ databases">
        <title>Genomic Encyclopedia of Type Strains, Phase IV (KMG-V): Genome sequencing to study the core and pangenomes of soil and plant-associated prokaryotes.</title>
        <authorList>
            <person name="Whitman W."/>
        </authorList>
    </citation>
    <scope>NUCLEOTIDE SEQUENCE [LARGE SCALE GENOMIC DNA]</scope>
    <source>
        <strain evidence="5 6">SEMIA 4074</strain>
    </source>
</reference>
<dbReference type="Proteomes" id="UP000524492">
    <property type="component" value="Unassembled WGS sequence"/>
</dbReference>
<dbReference type="CDD" id="cd00090">
    <property type="entry name" value="HTH_ARSR"/>
    <property type="match status" value="1"/>
</dbReference>
<protein>
    <submittedName>
        <fullName evidence="5">DNA-binding transcriptional ArsR family regulator</fullName>
    </submittedName>
</protein>
<keyword evidence="2 5" id="KW-0238">DNA-binding</keyword>
<evidence type="ECO:0000256" key="2">
    <source>
        <dbReference type="ARBA" id="ARBA00023125"/>
    </source>
</evidence>
<dbReference type="InterPro" id="IPR011991">
    <property type="entry name" value="ArsR-like_HTH"/>
</dbReference>
<evidence type="ECO:0000313" key="6">
    <source>
        <dbReference type="Proteomes" id="UP000524492"/>
    </source>
</evidence>
<evidence type="ECO:0000256" key="3">
    <source>
        <dbReference type="ARBA" id="ARBA00023163"/>
    </source>
</evidence>
<comment type="caution">
    <text evidence="5">The sequence shown here is derived from an EMBL/GenBank/DDBJ whole genome shotgun (WGS) entry which is preliminary data.</text>
</comment>
<evidence type="ECO:0000256" key="1">
    <source>
        <dbReference type="ARBA" id="ARBA00023015"/>
    </source>
</evidence>
<dbReference type="SUPFAM" id="SSF46785">
    <property type="entry name" value="Winged helix' DNA-binding domain"/>
    <property type="match status" value="1"/>
</dbReference>
<dbReference type="GO" id="GO:0003677">
    <property type="term" value="F:DNA binding"/>
    <property type="evidence" value="ECO:0007669"/>
    <property type="project" value="UniProtKB-KW"/>
</dbReference>
<keyword evidence="1" id="KW-0805">Transcription regulation</keyword>
<keyword evidence="3" id="KW-0804">Transcription</keyword>
<dbReference type="SMART" id="SM00418">
    <property type="entry name" value="HTH_ARSR"/>
    <property type="match status" value="1"/>
</dbReference>
<sequence length="105" mass="11279">METPDLADHTNVAAALLSAMANPKRLLILCSLVKGEVAVGVLATQVGLSQSALSQHLSKLRAQKLVKTRRDAQTIYYSSTSEPVMKILATLEDIYVVPSRSRSAA</sequence>
<dbReference type="RefSeq" id="WP_184454070.1">
    <property type="nucleotide sequence ID" value="NZ_JACIFV010000002.1"/>
</dbReference>